<feature type="transmembrane region" description="Helical" evidence="11">
    <location>
        <begin position="262"/>
        <end position="285"/>
    </location>
</feature>
<evidence type="ECO:0000256" key="6">
    <source>
        <dbReference type="ARBA" id="ARBA00022892"/>
    </source>
</evidence>
<comment type="similarity">
    <text evidence="2">Belongs to the USE1 family.</text>
</comment>
<dbReference type="GO" id="GO:0005484">
    <property type="term" value="F:SNAP receptor activity"/>
    <property type="evidence" value="ECO:0007669"/>
    <property type="project" value="TreeGrafter"/>
</dbReference>
<evidence type="ECO:0000256" key="3">
    <source>
        <dbReference type="ARBA" id="ARBA00022448"/>
    </source>
</evidence>
<keyword evidence="8 11" id="KW-1133">Transmembrane helix</keyword>
<dbReference type="Pfam" id="PF09753">
    <property type="entry name" value="Use1"/>
    <property type="match status" value="1"/>
</dbReference>
<feature type="compositionally biased region" description="Polar residues" evidence="10">
    <location>
        <begin position="132"/>
        <end position="146"/>
    </location>
</feature>
<keyword evidence="4 11" id="KW-0812">Transmembrane</keyword>
<keyword evidence="7" id="KW-0653">Protein transport</keyword>
<evidence type="ECO:0000256" key="8">
    <source>
        <dbReference type="ARBA" id="ARBA00022989"/>
    </source>
</evidence>
<dbReference type="PANTHER" id="PTHR13050:SF7">
    <property type="entry name" value="VESICLE TRANSPORT PROTEIN USE1"/>
    <property type="match status" value="1"/>
</dbReference>
<evidence type="ECO:0000256" key="5">
    <source>
        <dbReference type="ARBA" id="ARBA00022824"/>
    </source>
</evidence>
<feature type="compositionally biased region" description="Acidic residues" evidence="10">
    <location>
        <begin position="93"/>
        <end position="110"/>
    </location>
</feature>
<evidence type="ECO:0000256" key="9">
    <source>
        <dbReference type="ARBA" id="ARBA00023136"/>
    </source>
</evidence>
<keyword evidence="13" id="KW-1185">Reference proteome</keyword>
<evidence type="ECO:0008006" key="14">
    <source>
        <dbReference type="Google" id="ProtNLM"/>
    </source>
</evidence>
<protein>
    <recommendedName>
        <fullName evidence="14">Synaptobrevin</fullName>
    </recommendedName>
</protein>
<comment type="caution">
    <text evidence="12">The sequence shown here is derived from an EMBL/GenBank/DDBJ whole genome shotgun (WGS) entry which is preliminary data.</text>
</comment>
<evidence type="ECO:0000256" key="7">
    <source>
        <dbReference type="ARBA" id="ARBA00022927"/>
    </source>
</evidence>
<organism evidence="12 13">
    <name type="scientific">Recurvomyces mirabilis</name>
    <dbReference type="NCBI Taxonomy" id="574656"/>
    <lineage>
        <taxon>Eukaryota</taxon>
        <taxon>Fungi</taxon>
        <taxon>Dikarya</taxon>
        <taxon>Ascomycota</taxon>
        <taxon>Pezizomycotina</taxon>
        <taxon>Dothideomycetes</taxon>
        <taxon>Dothideomycetidae</taxon>
        <taxon>Mycosphaerellales</taxon>
        <taxon>Teratosphaeriaceae</taxon>
        <taxon>Recurvomyces</taxon>
    </lineage>
</organism>
<feature type="compositionally biased region" description="Polar residues" evidence="10">
    <location>
        <begin position="154"/>
        <end position="166"/>
    </location>
</feature>
<keyword evidence="5" id="KW-0256">Endoplasmic reticulum</keyword>
<proteinExistence type="inferred from homology"/>
<evidence type="ECO:0000313" key="12">
    <source>
        <dbReference type="EMBL" id="KAK3673510.1"/>
    </source>
</evidence>
<evidence type="ECO:0000256" key="10">
    <source>
        <dbReference type="SAM" id="MobiDB-lite"/>
    </source>
</evidence>
<feature type="region of interest" description="Disordered" evidence="10">
    <location>
        <begin position="92"/>
        <end position="193"/>
    </location>
</feature>
<sequence>MDATTQTSLTRLLGKLDQTILDPNNTDDRLRRSQFERNRVSANVEHARTLLLTLEKQSATVRVQSQRQSIQADLQSKREGIKKLQARLQELDQGAEDEEDDDDESDEDEAITTVTDYGPARKDTEAGLDVSETPSSGIDPASFQNMRNRKPLQASDNRAAASTTAREQLFSGRPKDQLPSDETSRTETLMTHNRTEQENLTTGLIGLARALKESSVQFSGSLAAEKEILNRAEGGLDSSAKGMEAAEWRMGMLRRMTEGKGWFARLKLYGLIAGLWVAAFLLVFIGPKLRF</sequence>
<evidence type="ECO:0000313" key="13">
    <source>
        <dbReference type="Proteomes" id="UP001274830"/>
    </source>
</evidence>
<dbReference type="GO" id="GO:0006890">
    <property type="term" value="P:retrograde vesicle-mediated transport, Golgi to endoplasmic reticulum"/>
    <property type="evidence" value="ECO:0007669"/>
    <property type="project" value="TreeGrafter"/>
</dbReference>
<dbReference type="GO" id="GO:0005789">
    <property type="term" value="C:endoplasmic reticulum membrane"/>
    <property type="evidence" value="ECO:0007669"/>
    <property type="project" value="UniProtKB-SubCell"/>
</dbReference>
<reference evidence="12" key="1">
    <citation type="submission" date="2023-07" db="EMBL/GenBank/DDBJ databases">
        <title>Black Yeasts Isolated from many extreme environments.</title>
        <authorList>
            <person name="Coleine C."/>
            <person name="Stajich J.E."/>
            <person name="Selbmann L."/>
        </authorList>
    </citation>
    <scope>NUCLEOTIDE SEQUENCE</scope>
    <source>
        <strain evidence="12">CCFEE 5485</strain>
    </source>
</reference>
<feature type="compositionally biased region" description="Basic and acidic residues" evidence="10">
    <location>
        <begin position="173"/>
        <end position="185"/>
    </location>
</feature>
<dbReference type="AlphaFoldDB" id="A0AAE0WKS0"/>
<dbReference type="Proteomes" id="UP001274830">
    <property type="component" value="Unassembled WGS sequence"/>
</dbReference>
<evidence type="ECO:0000256" key="11">
    <source>
        <dbReference type="SAM" id="Phobius"/>
    </source>
</evidence>
<dbReference type="PANTHER" id="PTHR13050">
    <property type="entry name" value="USE1-LIKE PROTEIN"/>
    <property type="match status" value="1"/>
</dbReference>
<evidence type="ECO:0000256" key="2">
    <source>
        <dbReference type="ARBA" id="ARBA00007891"/>
    </source>
</evidence>
<accession>A0AAE0WKS0</accession>
<evidence type="ECO:0000256" key="1">
    <source>
        <dbReference type="ARBA" id="ARBA00004163"/>
    </source>
</evidence>
<dbReference type="EMBL" id="JAUTXT010000025">
    <property type="protein sequence ID" value="KAK3673510.1"/>
    <property type="molecule type" value="Genomic_DNA"/>
</dbReference>
<evidence type="ECO:0000256" key="4">
    <source>
        <dbReference type="ARBA" id="ARBA00022692"/>
    </source>
</evidence>
<dbReference type="GO" id="GO:0015031">
    <property type="term" value="P:protein transport"/>
    <property type="evidence" value="ECO:0007669"/>
    <property type="project" value="UniProtKB-KW"/>
</dbReference>
<name>A0AAE0WKS0_9PEZI</name>
<gene>
    <name evidence="12" type="ORF">LTR78_006744</name>
</gene>
<keyword evidence="6" id="KW-0931">ER-Golgi transport</keyword>
<dbReference type="GO" id="GO:0031201">
    <property type="term" value="C:SNARE complex"/>
    <property type="evidence" value="ECO:0007669"/>
    <property type="project" value="TreeGrafter"/>
</dbReference>
<keyword evidence="3" id="KW-0813">Transport</keyword>
<comment type="subcellular location">
    <subcellularLocation>
        <location evidence="1">Endoplasmic reticulum membrane</location>
        <topology evidence="1">Single-pass type IV membrane protein</topology>
    </subcellularLocation>
</comment>
<dbReference type="InterPro" id="IPR019150">
    <property type="entry name" value="Vesicle_transport_protein_Use1"/>
</dbReference>
<keyword evidence="9 11" id="KW-0472">Membrane</keyword>